<accession>R7QC13</accession>
<protein>
    <submittedName>
        <fullName evidence="1">Uncharacterized protein</fullName>
    </submittedName>
</protein>
<dbReference type="EMBL" id="HG001728">
    <property type="protein sequence ID" value="CDF35338.1"/>
    <property type="molecule type" value="Genomic_DNA"/>
</dbReference>
<proteinExistence type="predicted"/>
<dbReference type="AlphaFoldDB" id="R7QC13"/>
<dbReference type="RefSeq" id="XP_005715157.1">
    <property type="nucleotide sequence ID" value="XM_005715100.1"/>
</dbReference>
<gene>
    <name evidence="1" type="ORF">CHC_T00003903001</name>
</gene>
<reference evidence="2" key="1">
    <citation type="journal article" date="2013" name="Proc. Natl. Acad. Sci. U.S.A.">
        <title>Genome structure and metabolic features in the red seaweed Chondrus crispus shed light on evolution of the Archaeplastida.</title>
        <authorList>
            <person name="Collen J."/>
            <person name="Porcel B."/>
            <person name="Carre W."/>
            <person name="Ball S.G."/>
            <person name="Chaparro C."/>
            <person name="Tonon T."/>
            <person name="Barbeyron T."/>
            <person name="Michel G."/>
            <person name="Noel B."/>
            <person name="Valentin K."/>
            <person name="Elias M."/>
            <person name="Artiguenave F."/>
            <person name="Arun A."/>
            <person name="Aury J.M."/>
            <person name="Barbosa-Neto J.F."/>
            <person name="Bothwell J.H."/>
            <person name="Bouget F.Y."/>
            <person name="Brillet L."/>
            <person name="Cabello-Hurtado F."/>
            <person name="Capella-Gutierrez S."/>
            <person name="Charrier B."/>
            <person name="Cladiere L."/>
            <person name="Cock J.M."/>
            <person name="Coelho S.M."/>
            <person name="Colleoni C."/>
            <person name="Czjzek M."/>
            <person name="Da Silva C."/>
            <person name="Delage L."/>
            <person name="Denoeud F."/>
            <person name="Deschamps P."/>
            <person name="Dittami S.M."/>
            <person name="Gabaldon T."/>
            <person name="Gachon C.M."/>
            <person name="Groisillier A."/>
            <person name="Herve C."/>
            <person name="Jabbari K."/>
            <person name="Katinka M."/>
            <person name="Kloareg B."/>
            <person name="Kowalczyk N."/>
            <person name="Labadie K."/>
            <person name="Leblanc C."/>
            <person name="Lopez P.J."/>
            <person name="McLachlan D.H."/>
            <person name="Meslet-Cladiere L."/>
            <person name="Moustafa A."/>
            <person name="Nehr Z."/>
            <person name="Nyvall Collen P."/>
            <person name="Panaud O."/>
            <person name="Partensky F."/>
            <person name="Poulain J."/>
            <person name="Rensing S.A."/>
            <person name="Rousvoal S."/>
            <person name="Samson G."/>
            <person name="Symeonidi A."/>
            <person name="Weissenbach J."/>
            <person name="Zambounis A."/>
            <person name="Wincker P."/>
            <person name="Boyen C."/>
        </authorList>
    </citation>
    <scope>NUCLEOTIDE SEQUENCE [LARGE SCALE GENOMIC DNA]</scope>
    <source>
        <strain evidence="2">cv. Stackhouse</strain>
    </source>
</reference>
<evidence type="ECO:0000313" key="1">
    <source>
        <dbReference type="EMBL" id="CDF35338.1"/>
    </source>
</evidence>
<sequence length="236" mass="24889">MALFSDSSCAFACTVTCSNAASCSALRRMAWFSSAAAWPLRRDSSCARAASSAVDEEFFERASASTWRSLLSAASMASCAAFSLVSSWRCLLLAACSLASVAEALTLSSSSSASRSLMVVFSVRTTFSLSAILMDSFSPSFRMAVICLSFSLTSSASPARESRTRRNESRSRVSAYTLRSLVTTRDRASLSWARNSATSTSASLAACGLGTGRLRSPSDLASGLPFCSSAGCWWSS</sequence>
<dbReference type="GeneID" id="17322875"/>
<evidence type="ECO:0000313" key="2">
    <source>
        <dbReference type="Proteomes" id="UP000012073"/>
    </source>
</evidence>
<keyword evidence="2" id="KW-1185">Reference proteome</keyword>
<dbReference type="Gramene" id="CDF35338">
    <property type="protein sequence ID" value="CDF35338"/>
    <property type="gene ID" value="CHC_T00003903001"/>
</dbReference>
<dbReference type="KEGG" id="ccp:CHC_T00003903001"/>
<organism evidence="1 2">
    <name type="scientific">Chondrus crispus</name>
    <name type="common">Carrageen Irish moss</name>
    <name type="synonym">Polymorpha crispa</name>
    <dbReference type="NCBI Taxonomy" id="2769"/>
    <lineage>
        <taxon>Eukaryota</taxon>
        <taxon>Rhodophyta</taxon>
        <taxon>Florideophyceae</taxon>
        <taxon>Rhodymeniophycidae</taxon>
        <taxon>Gigartinales</taxon>
        <taxon>Gigartinaceae</taxon>
        <taxon>Chondrus</taxon>
    </lineage>
</organism>
<name>R7QC13_CHOCR</name>
<dbReference type="Proteomes" id="UP000012073">
    <property type="component" value="Unassembled WGS sequence"/>
</dbReference>